<proteinExistence type="predicted"/>
<organism evidence="2">
    <name type="scientific">viral metagenome</name>
    <dbReference type="NCBI Taxonomy" id="1070528"/>
    <lineage>
        <taxon>unclassified sequences</taxon>
        <taxon>metagenomes</taxon>
        <taxon>organismal metagenomes</taxon>
    </lineage>
</organism>
<dbReference type="Gene3D" id="3.40.50.150">
    <property type="entry name" value="Vaccinia Virus protein VP39"/>
    <property type="match status" value="1"/>
</dbReference>
<dbReference type="Pfam" id="PF05050">
    <property type="entry name" value="Methyltransf_21"/>
    <property type="match status" value="1"/>
</dbReference>
<dbReference type="Pfam" id="PF08795">
    <property type="entry name" value="DUF1796"/>
    <property type="match status" value="1"/>
</dbReference>
<dbReference type="InterPro" id="IPR014903">
    <property type="entry name" value="DUF1796"/>
</dbReference>
<dbReference type="PANTHER" id="PTHR32026">
    <property type="entry name" value="METHYLTRANSFERASE-LIKE PROTEIN 24"/>
    <property type="match status" value="1"/>
</dbReference>
<sequence length="347" mass="39926">MVSTGAYPFDHIRSTFAGVVDCIENDFAHFFPKKIEVDTIKYSYSGRSFRGRYFGFYHHDLLNADVIADFRRRIDRFGTTLRTTEGRDHHPQGGIPICTSGRGVNHKGRQLRTNPPFRQMEKLGTKYGGWYVPEDMDLDNRSVIYSGGVGEDISFDLLLADKYGCGVVLIDPTAKAVRHFDEVQAWYQDHVPFTGCIQEDYCACIEAVLQPKFDMFEYLPIGLWDKKDTLKFYKQTNDSFVSQSLLPGMFGQKYDTVPVDSIKGVMERRNDTHIDLLKLDIEGAEIEAVNQMLDDGILPRYVLIEFDLLLKKKDPDRRTRKLVCRMLQMGYDVLKDDNLNITFGLRH</sequence>
<evidence type="ECO:0000259" key="1">
    <source>
        <dbReference type="Pfam" id="PF05050"/>
    </source>
</evidence>
<evidence type="ECO:0000313" key="2">
    <source>
        <dbReference type="EMBL" id="QHU14272.1"/>
    </source>
</evidence>
<name>A0A6C0K8B3_9ZZZZ</name>
<dbReference type="PANTHER" id="PTHR32026:SF10">
    <property type="entry name" value="METHYLTRANSFERASE-LIKE PROTEIN 24-RELATED"/>
    <property type="match status" value="1"/>
</dbReference>
<dbReference type="InterPro" id="IPR026913">
    <property type="entry name" value="METTL24"/>
</dbReference>
<accession>A0A6C0K8B3</accession>
<dbReference type="InterPro" id="IPR029063">
    <property type="entry name" value="SAM-dependent_MTases_sf"/>
</dbReference>
<dbReference type="EMBL" id="MN740839">
    <property type="protein sequence ID" value="QHU14272.1"/>
    <property type="molecule type" value="Genomic_DNA"/>
</dbReference>
<dbReference type="AlphaFoldDB" id="A0A6C0K8B3"/>
<feature type="domain" description="Methyltransferase FkbM" evidence="1">
    <location>
        <begin position="196"/>
        <end position="307"/>
    </location>
</feature>
<reference evidence="2" key="1">
    <citation type="journal article" date="2020" name="Nature">
        <title>Giant virus diversity and host interactions through global metagenomics.</title>
        <authorList>
            <person name="Schulz F."/>
            <person name="Roux S."/>
            <person name="Paez-Espino D."/>
            <person name="Jungbluth S."/>
            <person name="Walsh D.A."/>
            <person name="Denef V.J."/>
            <person name="McMahon K.D."/>
            <person name="Konstantinidis K.T."/>
            <person name="Eloe-Fadrosh E.A."/>
            <person name="Kyrpides N.C."/>
            <person name="Woyke T."/>
        </authorList>
    </citation>
    <scope>NUCLEOTIDE SEQUENCE</scope>
    <source>
        <strain evidence="2">GVMAG-S-1102113-118</strain>
    </source>
</reference>
<protein>
    <recommendedName>
        <fullName evidence="1">Methyltransferase FkbM domain-containing protein</fullName>
    </recommendedName>
</protein>
<dbReference type="InterPro" id="IPR006342">
    <property type="entry name" value="FkbM_mtfrase"/>
</dbReference>
<dbReference type="SUPFAM" id="SSF53335">
    <property type="entry name" value="S-adenosyl-L-methionine-dependent methyltransferases"/>
    <property type="match status" value="1"/>
</dbReference>